<dbReference type="EMBL" id="JACXVP010000003">
    <property type="protein sequence ID" value="KAG5616208.1"/>
    <property type="molecule type" value="Genomic_DNA"/>
</dbReference>
<gene>
    <name evidence="1" type="ORF">H5410_016032</name>
</gene>
<proteinExistence type="predicted"/>
<dbReference type="AlphaFoldDB" id="A0A9J5ZVH6"/>
<dbReference type="Proteomes" id="UP000824120">
    <property type="component" value="Chromosome 3"/>
</dbReference>
<evidence type="ECO:0000313" key="2">
    <source>
        <dbReference type="Proteomes" id="UP000824120"/>
    </source>
</evidence>
<sequence>MMRCLGRWTDMIGELECPQISHNDRRSIFYLLQQSMVLEVPAQHCGHLQPLELNQSTIGTTSVVTTRMMCGMKNDDPKVKELDLELGL</sequence>
<name>A0A9J5ZVH6_SOLCO</name>
<protein>
    <submittedName>
        <fullName evidence="1">Uncharacterized protein</fullName>
    </submittedName>
</protein>
<comment type="caution">
    <text evidence="1">The sequence shown here is derived from an EMBL/GenBank/DDBJ whole genome shotgun (WGS) entry which is preliminary data.</text>
</comment>
<reference evidence="1 2" key="1">
    <citation type="submission" date="2020-09" db="EMBL/GenBank/DDBJ databases">
        <title>De no assembly of potato wild relative species, Solanum commersonii.</title>
        <authorList>
            <person name="Cho K."/>
        </authorList>
    </citation>
    <scope>NUCLEOTIDE SEQUENCE [LARGE SCALE GENOMIC DNA]</scope>
    <source>
        <strain evidence="1">LZ3.2</strain>
        <tissue evidence="1">Leaf</tissue>
    </source>
</reference>
<evidence type="ECO:0000313" key="1">
    <source>
        <dbReference type="EMBL" id="KAG5616208.1"/>
    </source>
</evidence>
<organism evidence="1 2">
    <name type="scientific">Solanum commersonii</name>
    <name type="common">Commerson's wild potato</name>
    <name type="synonym">Commerson's nightshade</name>
    <dbReference type="NCBI Taxonomy" id="4109"/>
    <lineage>
        <taxon>Eukaryota</taxon>
        <taxon>Viridiplantae</taxon>
        <taxon>Streptophyta</taxon>
        <taxon>Embryophyta</taxon>
        <taxon>Tracheophyta</taxon>
        <taxon>Spermatophyta</taxon>
        <taxon>Magnoliopsida</taxon>
        <taxon>eudicotyledons</taxon>
        <taxon>Gunneridae</taxon>
        <taxon>Pentapetalae</taxon>
        <taxon>asterids</taxon>
        <taxon>lamiids</taxon>
        <taxon>Solanales</taxon>
        <taxon>Solanaceae</taxon>
        <taxon>Solanoideae</taxon>
        <taxon>Solaneae</taxon>
        <taxon>Solanum</taxon>
    </lineage>
</organism>
<accession>A0A9J5ZVH6</accession>
<keyword evidence="2" id="KW-1185">Reference proteome</keyword>